<organism evidence="2 3">
    <name type="scientific">Mesorhizobium calcicola</name>
    <dbReference type="NCBI Taxonomy" id="1300310"/>
    <lineage>
        <taxon>Bacteria</taxon>
        <taxon>Pseudomonadati</taxon>
        <taxon>Pseudomonadota</taxon>
        <taxon>Alphaproteobacteria</taxon>
        <taxon>Hyphomicrobiales</taxon>
        <taxon>Phyllobacteriaceae</taxon>
        <taxon>Mesorhizobium</taxon>
    </lineage>
</organism>
<keyword evidence="1" id="KW-0812">Transmembrane</keyword>
<feature type="transmembrane region" description="Helical" evidence="1">
    <location>
        <begin position="20"/>
        <end position="36"/>
    </location>
</feature>
<dbReference type="Proteomes" id="UP001597349">
    <property type="component" value="Unassembled WGS sequence"/>
</dbReference>
<feature type="transmembrane region" description="Helical" evidence="1">
    <location>
        <begin position="158"/>
        <end position="178"/>
    </location>
</feature>
<proteinExistence type="predicted"/>
<feature type="transmembrane region" description="Helical" evidence="1">
    <location>
        <begin position="209"/>
        <end position="229"/>
    </location>
</feature>
<name>A0ABW4W6H1_9HYPH</name>
<dbReference type="RefSeq" id="WP_379016994.1">
    <property type="nucleotide sequence ID" value="NZ_JBHUGY010000006.1"/>
</dbReference>
<feature type="transmembrane region" description="Helical" evidence="1">
    <location>
        <begin position="120"/>
        <end position="137"/>
    </location>
</feature>
<protein>
    <submittedName>
        <fullName evidence="2">Uncharacterized protein</fullName>
    </submittedName>
</protein>
<accession>A0ABW4W6H1</accession>
<sequence>MNEILTKPATPRSRHSNLKLAAAGVSILYAASGIYAKSFGDVFFGIIMAFMAFLDEYGFDTNRHVDAARQKLQRFYRQGDKIARILVFIIGVGGTALVLDGIFNLNVIPIDAVDPWIKRLAPALVIAATTLFVVTFFSKFFYQLNVTVADRTSNRIEVALYLTTSLFIVSNTVFWIGINVENMLPSSSIDPNRYDPGQWADISPWWQNFLLSLVLISLVWLIASFIWAFSRYAEHYWRDAPLNSKSKTAQNDISAKSK</sequence>
<evidence type="ECO:0000313" key="2">
    <source>
        <dbReference type="EMBL" id="MFD2052176.1"/>
    </source>
</evidence>
<keyword evidence="1" id="KW-0472">Membrane</keyword>
<comment type="caution">
    <text evidence="2">The sequence shown here is derived from an EMBL/GenBank/DDBJ whole genome shotgun (WGS) entry which is preliminary data.</text>
</comment>
<feature type="transmembrane region" description="Helical" evidence="1">
    <location>
        <begin position="82"/>
        <end position="108"/>
    </location>
</feature>
<keyword evidence="3" id="KW-1185">Reference proteome</keyword>
<evidence type="ECO:0000256" key="1">
    <source>
        <dbReference type="SAM" id="Phobius"/>
    </source>
</evidence>
<reference evidence="3" key="1">
    <citation type="journal article" date="2019" name="Int. J. Syst. Evol. Microbiol.">
        <title>The Global Catalogue of Microorganisms (GCM) 10K type strain sequencing project: providing services to taxonomists for standard genome sequencing and annotation.</title>
        <authorList>
            <consortium name="The Broad Institute Genomics Platform"/>
            <consortium name="The Broad Institute Genome Sequencing Center for Infectious Disease"/>
            <person name="Wu L."/>
            <person name="Ma J."/>
        </authorList>
    </citation>
    <scope>NUCLEOTIDE SEQUENCE [LARGE SCALE GENOMIC DNA]</scope>
    <source>
        <strain evidence="3">CGMCC 1.16226</strain>
    </source>
</reference>
<keyword evidence="1" id="KW-1133">Transmembrane helix</keyword>
<gene>
    <name evidence="2" type="ORF">ACFSQT_03290</name>
</gene>
<dbReference type="EMBL" id="JBHUGY010000006">
    <property type="protein sequence ID" value="MFD2052176.1"/>
    <property type="molecule type" value="Genomic_DNA"/>
</dbReference>
<evidence type="ECO:0000313" key="3">
    <source>
        <dbReference type="Proteomes" id="UP001597349"/>
    </source>
</evidence>